<protein>
    <submittedName>
        <fullName evidence="1">Uncharacterized protein</fullName>
    </submittedName>
</protein>
<proteinExistence type="predicted"/>
<dbReference type="AlphaFoldDB" id="A0ABD2PU51"/>
<accession>A0ABD2PU51</accession>
<evidence type="ECO:0000313" key="2">
    <source>
        <dbReference type="Proteomes" id="UP001626550"/>
    </source>
</evidence>
<reference evidence="1 2" key="1">
    <citation type="submission" date="2024-11" db="EMBL/GenBank/DDBJ databases">
        <title>Adaptive evolution of stress response genes in parasites aligns with host niche diversity.</title>
        <authorList>
            <person name="Hahn C."/>
            <person name="Resl P."/>
        </authorList>
    </citation>
    <scope>NUCLEOTIDE SEQUENCE [LARGE SCALE GENOMIC DNA]</scope>
    <source>
        <strain evidence="1">EGGRZ-B1_66</strain>
        <tissue evidence="1">Body</tissue>
    </source>
</reference>
<keyword evidence="2" id="KW-1185">Reference proteome</keyword>
<comment type="caution">
    <text evidence="1">The sequence shown here is derived from an EMBL/GenBank/DDBJ whole genome shotgun (WGS) entry which is preliminary data.</text>
</comment>
<gene>
    <name evidence="1" type="ORF">Ciccas_010634</name>
</gene>
<name>A0ABD2PU51_9PLAT</name>
<sequence>MYKNLLFTSMNCCGVSCEKINPQQGYEHVHKCEGYLSPLIQEQLLIAIILMFVKSSVTVSASLAEPFECMFCCVFAKVHLQVVFFEEKESQR</sequence>
<organism evidence="1 2">
    <name type="scientific">Cichlidogyrus casuarinus</name>
    <dbReference type="NCBI Taxonomy" id="1844966"/>
    <lineage>
        <taxon>Eukaryota</taxon>
        <taxon>Metazoa</taxon>
        <taxon>Spiralia</taxon>
        <taxon>Lophotrochozoa</taxon>
        <taxon>Platyhelminthes</taxon>
        <taxon>Monogenea</taxon>
        <taxon>Monopisthocotylea</taxon>
        <taxon>Dactylogyridea</taxon>
        <taxon>Ancyrocephalidae</taxon>
        <taxon>Cichlidogyrus</taxon>
    </lineage>
</organism>
<dbReference type="EMBL" id="JBJKFK010002649">
    <property type="protein sequence ID" value="KAL3310794.1"/>
    <property type="molecule type" value="Genomic_DNA"/>
</dbReference>
<evidence type="ECO:0000313" key="1">
    <source>
        <dbReference type="EMBL" id="KAL3310794.1"/>
    </source>
</evidence>
<dbReference type="Proteomes" id="UP001626550">
    <property type="component" value="Unassembled WGS sequence"/>
</dbReference>